<comment type="caution">
    <text evidence="2">The sequence shown here is derived from an EMBL/GenBank/DDBJ whole genome shotgun (WGS) entry which is preliminary data.</text>
</comment>
<evidence type="ECO:0000313" key="2">
    <source>
        <dbReference type="EMBL" id="KYF64126.1"/>
    </source>
</evidence>
<organism evidence="2 3">
    <name type="scientific">Sorangium cellulosum</name>
    <name type="common">Polyangium cellulosum</name>
    <dbReference type="NCBI Taxonomy" id="56"/>
    <lineage>
        <taxon>Bacteria</taxon>
        <taxon>Pseudomonadati</taxon>
        <taxon>Myxococcota</taxon>
        <taxon>Polyangia</taxon>
        <taxon>Polyangiales</taxon>
        <taxon>Polyangiaceae</taxon>
        <taxon>Sorangium</taxon>
    </lineage>
</organism>
<evidence type="ECO:0000313" key="3">
    <source>
        <dbReference type="Proteomes" id="UP000075260"/>
    </source>
</evidence>
<gene>
    <name evidence="2" type="ORF">BE15_18870</name>
</gene>
<dbReference type="AlphaFoldDB" id="A0A150Q8M6"/>
<feature type="compositionally biased region" description="Basic residues" evidence="1">
    <location>
        <begin position="7"/>
        <end position="21"/>
    </location>
</feature>
<dbReference type="Proteomes" id="UP000075260">
    <property type="component" value="Unassembled WGS sequence"/>
</dbReference>
<dbReference type="RefSeq" id="WP_061611849.1">
    <property type="nucleotide sequence ID" value="NZ_JEMA01000936.1"/>
</dbReference>
<proteinExistence type="predicted"/>
<reference evidence="2 3" key="1">
    <citation type="submission" date="2014-02" db="EMBL/GenBank/DDBJ databases">
        <title>The small core and large imbalanced accessory genome model reveals a collaborative survival strategy of Sorangium cellulosum strains in nature.</title>
        <authorList>
            <person name="Han K."/>
            <person name="Peng R."/>
            <person name="Blom J."/>
            <person name="Li Y.-Z."/>
        </authorList>
    </citation>
    <scope>NUCLEOTIDE SEQUENCE [LARGE SCALE GENOMIC DNA]</scope>
    <source>
        <strain evidence="2 3">So0008-312</strain>
    </source>
</reference>
<accession>A0A150Q8M6</accession>
<dbReference type="EMBL" id="JEMA01000936">
    <property type="protein sequence ID" value="KYF64126.1"/>
    <property type="molecule type" value="Genomic_DNA"/>
</dbReference>
<protein>
    <submittedName>
        <fullName evidence="2">Uncharacterized protein</fullName>
    </submittedName>
</protein>
<dbReference type="OrthoDB" id="5496924at2"/>
<name>A0A150Q8M6_SORCE</name>
<sequence>MSSVPAPKKKRPKKIVKKAAKKSAAPLPHRDEAWIGGFFSLRAFVHEGDEAYRPEAVVWMTERGLVLSCAALRPGDVVAGAVDSFEAAASEPLDGEPRLPARVRVASPALADALRARLGPAVEVRVAPTPEIDVVAEDLEEHLGARDGRLTPSFLGGGIEAPAMASFFRAAAALYRAAPWKAVPSDADILALSIPSLGARDLALCVVGQAGQSHGVLLFESAQGFELYLAETAKLPDAPPASLPAGFFSLSFDRIDDLHPALRAEVAEQRWELAGPDAYPMLAMIDEDLIGRKPTPKELTASEALALGLVELMKRRKEVLSAFRGGAPVDASFVVETQVGPVEVLFGAPHPARR</sequence>
<evidence type="ECO:0000256" key="1">
    <source>
        <dbReference type="SAM" id="MobiDB-lite"/>
    </source>
</evidence>
<feature type="region of interest" description="Disordered" evidence="1">
    <location>
        <begin position="1"/>
        <end position="24"/>
    </location>
</feature>